<reference evidence="4 5" key="1">
    <citation type="submission" date="2019-11" db="EMBL/GenBank/DDBJ databases">
        <title>Comparative genomics of hydrocarbon-degrading Desulfosarcina strains.</title>
        <authorList>
            <person name="Watanabe M."/>
            <person name="Kojima H."/>
            <person name="Fukui M."/>
        </authorList>
    </citation>
    <scope>NUCLEOTIDE SEQUENCE [LARGE SCALE GENOMIC DNA]</scope>
    <source>
        <strain evidence="4 5">28bB2T</strain>
    </source>
</reference>
<dbReference type="Gene3D" id="3.40.50.200">
    <property type="entry name" value="Peptidase S8/S53 domain"/>
    <property type="match status" value="1"/>
</dbReference>
<dbReference type="InterPro" id="IPR028974">
    <property type="entry name" value="TSP_type-3_rpt"/>
</dbReference>
<dbReference type="GO" id="GO:0005509">
    <property type="term" value="F:calcium ion binding"/>
    <property type="evidence" value="ECO:0007669"/>
    <property type="project" value="InterPro"/>
</dbReference>
<proteinExistence type="predicted"/>
<evidence type="ECO:0008006" key="6">
    <source>
        <dbReference type="Google" id="ProtNLM"/>
    </source>
</evidence>
<dbReference type="Gene3D" id="4.10.1080.10">
    <property type="entry name" value="TSP type-3 repeat"/>
    <property type="match status" value="1"/>
</dbReference>
<keyword evidence="1 3" id="KW-0732">Signal</keyword>
<evidence type="ECO:0000313" key="5">
    <source>
        <dbReference type="Proteomes" id="UP000425960"/>
    </source>
</evidence>
<dbReference type="EMBL" id="AP021876">
    <property type="protein sequence ID" value="BBO86518.1"/>
    <property type="molecule type" value="Genomic_DNA"/>
</dbReference>
<dbReference type="InterPro" id="IPR036852">
    <property type="entry name" value="Peptidase_S8/S53_dom_sf"/>
</dbReference>
<dbReference type="GO" id="GO:0004252">
    <property type="term" value="F:serine-type endopeptidase activity"/>
    <property type="evidence" value="ECO:0007669"/>
    <property type="project" value="InterPro"/>
</dbReference>
<keyword evidence="2" id="KW-0106">Calcium</keyword>
<evidence type="ECO:0000256" key="2">
    <source>
        <dbReference type="ARBA" id="ARBA00022837"/>
    </source>
</evidence>
<accession>A0A5K8A2A4</accession>
<evidence type="ECO:0000256" key="3">
    <source>
        <dbReference type="SAM" id="SignalP"/>
    </source>
</evidence>
<dbReference type="PANTHER" id="PTHR10199">
    <property type="entry name" value="THROMBOSPONDIN"/>
    <property type="match status" value="1"/>
</dbReference>
<dbReference type="Proteomes" id="UP000425960">
    <property type="component" value="Chromosome"/>
</dbReference>
<dbReference type="GO" id="GO:0006508">
    <property type="term" value="P:proteolysis"/>
    <property type="evidence" value="ECO:0007669"/>
    <property type="project" value="InterPro"/>
</dbReference>
<dbReference type="PANTHER" id="PTHR10199:SF100">
    <property type="entry name" value="THROMBOSPONDIN, ISOFORM A"/>
    <property type="match status" value="1"/>
</dbReference>
<dbReference type="SUPFAM" id="SSF103647">
    <property type="entry name" value="TSP type-3 repeat"/>
    <property type="match status" value="1"/>
</dbReference>
<feature type="chain" id="PRO_5024334571" description="Peptidase S8/S53 domain-containing protein" evidence="3">
    <location>
        <begin position="21"/>
        <end position="570"/>
    </location>
</feature>
<evidence type="ECO:0000313" key="4">
    <source>
        <dbReference type="EMBL" id="BBO86518.1"/>
    </source>
</evidence>
<feature type="signal peptide" evidence="3">
    <location>
        <begin position="1"/>
        <end position="20"/>
    </location>
</feature>
<evidence type="ECO:0000256" key="1">
    <source>
        <dbReference type="ARBA" id="ARBA00022729"/>
    </source>
</evidence>
<name>A0A5K8A2A4_9BACT</name>
<dbReference type="SUPFAM" id="SSF52743">
    <property type="entry name" value="Subtilisin-like"/>
    <property type="match status" value="1"/>
</dbReference>
<dbReference type="KEGG" id="dov:DSCO28_70840"/>
<dbReference type="Pfam" id="PF02412">
    <property type="entry name" value="TSP_3"/>
    <property type="match status" value="2"/>
</dbReference>
<dbReference type="GO" id="GO:0007155">
    <property type="term" value="P:cell adhesion"/>
    <property type="evidence" value="ECO:0007669"/>
    <property type="project" value="InterPro"/>
</dbReference>
<gene>
    <name evidence="4" type="ORF">DSCO28_70840</name>
</gene>
<dbReference type="RefSeq" id="WP_173180116.1">
    <property type="nucleotide sequence ID" value="NZ_AP021876.1"/>
</dbReference>
<protein>
    <recommendedName>
        <fullName evidence="6">Peptidase S8/S53 domain-containing protein</fullName>
    </recommendedName>
</protein>
<dbReference type="InterPro" id="IPR003367">
    <property type="entry name" value="Thrombospondin_3-like_rpt"/>
</dbReference>
<dbReference type="AlphaFoldDB" id="A0A5K8A2A4"/>
<sequence>MAYLAVAWALLALSPGISWADWKTDIGYDVLVEELGDALPNGTGLSACQVEAAVTVDDETTWMPDPDNTAFSGKTLNDKSGAPDGIYSSHATSVGKLLYGDATSMAPGIDDIDVYYAGHWLSYGYLYYGYSRQPAHSVCRVANHSWVGSGLDDDAETSALLRRLDWAVDRDEFVQTVGLTNSSSTTRPLLSSAFNVIAVGRTDGSHSRGCSAVDELYTADRTRPDLVAPRTTTSAATPVAGSAVALLIQAGHDGPTLSTDPVQTSVSNRAGTTIYNAERAEVIRAALAAGADRFTMNTTSADIVDYRLDEGNQSDNGLDVRYGAGQLNIYNSYHIIAAGEQNSQEDGGSDGVETSGFDYDPEFGGADKSNDAATYTLTADAAHNLLTVALVWHVRIDGGSGYAFDGTATLYDLDLELYDITAGEVVAESVGSGDNRENLWVALVPGQSYEIRVKPGSDQEAFSWDYALAWTTRADSDQDLIPDDVDNCRLTANRKQTDSDGDGYGNRCDCDLDNNGVVNSNDYWRWRLFTTIDPQSEYWIEAIDFDEDGVSSYGDYIIFLNRCGDTAPFE</sequence>
<organism evidence="4 5">
    <name type="scientific">Desulfosarcina ovata subsp. sediminis</name>
    <dbReference type="NCBI Taxonomy" id="885957"/>
    <lineage>
        <taxon>Bacteria</taxon>
        <taxon>Pseudomonadati</taxon>
        <taxon>Thermodesulfobacteriota</taxon>
        <taxon>Desulfobacteria</taxon>
        <taxon>Desulfobacterales</taxon>
        <taxon>Desulfosarcinaceae</taxon>
        <taxon>Desulfosarcina</taxon>
    </lineage>
</organism>